<dbReference type="InterPro" id="IPR037917">
    <property type="entry name" value="Ypt35_PX"/>
</dbReference>
<protein>
    <recommendedName>
        <fullName evidence="8">Endosomal/vacuolar adapter protein YPT35</fullName>
    </recommendedName>
    <alternativeName>
        <fullName evidence="9">PX domain-containing protein YPT35</fullName>
    </alternativeName>
</protein>
<comment type="function">
    <text evidence="7">Recruits the lipid transfer protein VPS13 to endosomal and vacuolar membranes.</text>
</comment>
<accession>A0A316UJD9</accession>
<feature type="compositionally biased region" description="Low complexity" evidence="10">
    <location>
        <begin position="210"/>
        <end position="221"/>
    </location>
</feature>
<dbReference type="AlphaFoldDB" id="A0A316UJD9"/>
<comment type="similarity">
    <text evidence="3">Belongs to the YPT35 family.</text>
</comment>
<reference evidence="12 13" key="1">
    <citation type="journal article" date="2018" name="Mol. Biol. Evol.">
        <title>Broad Genomic Sampling Reveals a Smut Pathogenic Ancestry of the Fungal Clade Ustilaginomycotina.</title>
        <authorList>
            <person name="Kijpornyongpan T."/>
            <person name="Mondo S.J."/>
            <person name="Barry K."/>
            <person name="Sandor L."/>
            <person name="Lee J."/>
            <person name="Lipzen A."/>
            <person name="Pangilinan J."/>
            <person name="LaButti K."/>
            <person name="Hainaut M."/>
            <person name="Henrissat B."/>
            <person name="Grigoriev I.V."/>
            <person name="Spatafora J.W."/>
            <person name="Aime M.C."/>
        </authorList>
    </citation>
    <scope>NUCLEOTIDE SEQUENCE [LARGE SCALE GENOMIC DNA]</scope>
    <source>
        <strain evidence="12 13">MCA 4718</strain>
    </source>
</reference>
<dbReference type="EMBL" id="KZ819321">
    <property type="protein sequence ID" value="PWN24063.1"/>
    <property type="molecule type" value="Genomic_DNA"/>
</dbReference>
<dbReference type="Proteomes" id="UP000245942">
    <property type="component" value="Unassembled WGS sequence"/>
</dbReference>
<dbReference type="GO" id="GO:0010008">
    <property type="term" value="C:endosome membrane"/>
    <property type="evidence" value="ECO:0007669"/>
    <property type="project" value="UniProtKB-SubCell"/>
</dbReference>
<evidence type="ECO:0000256" key="10">
    <source>
        <dbReference type="SAM" id="MobiDB-lite"/>
    </source>
</evidence>
<keyword evidence="13" id="KW-1185">Reference proteome</keyword>
<dbReference type="STRING" id="1684307.A0A316UJD9"/>
<evidence type="ECO:0000256" key="5">
    <source>
        <dbReference type="ARBA" id="ARBA00022753"/>
    </source>
</evidence>
<evidence type="ECO:0000256" key="6">
    <source>
        <dbReference type="ARBA" id="ARBA00023136"/>
    </source>
</evidence>
<dbReference type="GO" id="GO:0032266">
    <property type="term" value="F:phosphatidylinositol-3-phosphate binding"/>
    <property type="evidence" value="ECO:0007669"/>
    <property type="project" value="InterPro"/>
</dbReference>
<feature type="compositionally biased region" description="Polar residues" evidence="10">
    <location>
        <begin position="158"/>
        <end position="170"/>
    </location>
</feature>
<feature type="compositionally biased region" description="Basic and acidic residues" evidence="10">
    <location>
        <begin position="67"/>
        <end position="76"/>
    </location>
</feature>
<feature type="compositionally biased region" description="Low complexity" evidence="10">
    <location>
        <begin position="147"/>
        <end position="157"/>
    </location>
</feature>
<dbReference type="GO" id="GO:0005774">
    <property type="term" value="C:vacuolar membrane"/>
    <property type="evidence" value="ECO:0007669"/>
    <property type="project" value="UniProtKB-SubCell"/>
</dbReference>
<dbReference type="InterPro" id="IPR036871">
    <property type="entry name" value="PX_dom_sf"/>
</dbReference>
<dbReference type="PROSITE" id="PS50195">
    <property type="entry name" value="PX"/>
    <property type="match status" value="1"/>
</dbReference>
<keyword evidence="5" id="KW-0967">Endosome</keyword>
<organism evidence="12 13">
    <name type="scientific">Pseudomicrostroma glucosiphilum</name>
    <dbReference type="NCBI Taxonomy" id="1684307"/>
    <lineage>
        <taxon>Eukaryota</taxon>
        <taxon>Fungi</taxon>
        <taxon>Dikarya</taxon>
        <taxon>Basidiomycota</taxon>
        <taxon>Ustilaginomycotina</taxon>
        <taxon>Exobasidiomycetes</taxon>
        <taxon>Microstromatales</taxon>
        <taxon>Microstromatales incertae sedis</taxon>
        <taxon>Pseudomicrostroma</taxon>
    </lineage>
</organism>
<evidence type="ECO:0000313" key="13">
    <source>
        <dbReference type="Proteomes" id="UP000245942"/>
    </source>
</evidence>
<evidence type="ECO:0000256" key="9">
    <source>
        <dbReference type="ARBA" id="ARBA00033785"/>
    </source>
</evidence>
<evidence type="ECO:0000256" key="8">
    <source>
        <dbReference type="ARBA" id="ARBA00033774"/>
    </source>
</evidence>
<evidence type="ECO:0000256" key="2">
    <source>
        <dbReference type="ARBA" id="ARBA00004177"/>
    </source>
</evidence>
<evidence type="ECO:0000313" key="12">
    <source>
        <dbReference type="EMBL" id="PWN24063.1"/>
    </source>
</evidence>
<dbReference type="OrthoDB" id="10254720at2759"/>
<comment type="subcellular location">
    <subcellularLocation>
        <location evidence="2">Endosome</location>
    </subcellularLocation>
    <subcellularLocation>
        <location evidence="1">Vacuole membrane</location>
        <topology evidence="1">Peripheral membrane protein</topology>
    </subcellularLocation>
</comment>
<feature type="compositionally biased region" description="Polar residues" evidence="10">
    <location>
        <begin position="520"/>
        <end position="530"/>
    </location>
</feature>
<keyword evidence="4" id="KW-0926">Vacuole</keyword>
<evidence type="ECO:0000256" key="1">
    <source>
        <dbReference type="ARBA" id="ARBA00004148"/>
    </source>
</evidence>
<evidence type="ECO:0000256" key="3">
    <source>
        <dbReference type="ARBA" id="ARBA00007426"/>
    </source>
</evidence>
<proteinExistence type="inferred from homology"/>
<dbReference type="GeneID" id="37013170"/>
<evidence type="ECO:0000256" key="7">
    <source>
        <dbReference type="ARBA" id="ARBA00033728"/>
    </source>
</evidence>
<gene>
    <name evidence="12" type="ORF">BCV69DRAFT_279964</name>
</gene>
<evidence type="ECO:0000259" key="11">
    <source>
        <dbReference type="PROSITE" id="PS50195"/>
    </source>
</evidence>
<feature type="compositionally biased region" description="Polar residues" evidence="10">
    <location>
        <begin position="455"/>
        <end position="464"/>
    </location>
</feature>
<dbReference type="CDD" id="cd07280">
    <property type="entry name" value="PX_YPT35"/>
    <property type="match status" value="1"/>
</dbReference>
<evidence type="ECO:0000256" key="4">
    <source>
        <dbReference type="ARBA" id="ARBA00022554"/>
    </source>
</evidence>
<dbReference type="SMART" id="SM00312">
    <property type="entry name" value="PX"/>
    <property type="match status" value="1"/>
</dbReference>
<dbReference type="RefSeq" id="XP_025351223.1">
    <property type="nucleotide sequence ID" value="XM_025491436.1"/>
</dbReference>
<sequence length="718" mass="77194">MDSLAADLREAASDLLDVPANRQARTPKRQTQVNDRPQRLSPTVSEATGLPSAKESSKLVLLDANGEEYKDRREGSRAVIPGIEDSPQLEEARAEVSQEVDSGPPWMTSSSDGPSASERFASLHSSTPPLRPSSAGGSREALRSRSRTSASATKSQSNLFQRATASTPGVGNSRLDVWLNEKGERVVNGKVVGRLTLAGTKTGRSRWEGDSGSQGLDLSLSERGSLDVPSWDSNRGGESLEEPSISTPRGHTIDLPISDFDHSRHGSHTKSITPEFFMQSFPNLSPGQTEPAKPVMIIDRSRADMPTFSSSGSDVVDSFHDANEDAQSDLASLPGSLEDSPASLQRVAQISPADTSMLRMPGMSLGYRRMGDLRSNLALLHQNKSAAPLEHAGEDMSGPGTDGSGQQVPEDGRILSPPTAESPSVATEPGPLTFDATTQGIAWEPWERTAGPLSPSRTRTSASLTGDRPLLERAASLFSTQLVTPPAEREEGGTSPEPSRYPFASLDEPSPWAEAHRNDSPQALVSSTTAAEDPQSGDDGDAASLYSLPASSITGSNSDAASRRPSLRRRTSSNASVLSTHDSSASPSSSPRRPRRPRSMSSETFTRDVVVRAWTEVGSRTRGYVTFEVVLLTAQSGLTIRAHRRYSSFVALRRQLAVEAPAFAEQLPALPPKDLIHKFSPKHLEVRRKALSTWLQLVLLDPRWGGRKAAREWLVGAE</sequence>
<dbReference type="Pfam" id="PF00787">
    <property type="entry name" value="PX"/>
    <property type="match status" value="1"/>
</dbReference>
<feature type="domain" description="PX" evidence="11">
    <location>
        <begin position="605"/>
        <end position="718"/>
    </location>
</feature>
<keyword evidence="6" id="KW-0472">Membrane</keyword>
<feature type="compositionally biased region" description="Polar residues" evidence="10">
    <location>
        <begin position="29"/>
        <end position="46"/>
    </location>
</feature>
<feature type="region of interest" description="Disordered" evidence="10">
    <location>
        <begin position="202"/>
        <end position="251"/>
    </location>
</feature>
<dbReference type="InterPro" id="IPR001683">
    <property type="entry name" value="PX_dom"/>
</dbReference>
<dbReference type="SUPFAM" id="SSF64268">
    <property type="entry name" value="PX domain"/>
    <property type="match status" value="1"/>
</dbReference>
<name>A0A316UJD9_9BASI</name>
<feature type="region of interest" description="Disordered" evidence="10">
    <location>
        <begin position="13"/>
        <end position="174"/>
    </location>
</feature>
<feature type="region of interest" description="Disordered" evidence="10">
    <location>
        <begin position="389"/>
        <end position="603"/>
    </location>
</feature>
<dbReference type="Gene3D" id="3.30.1520.10">
    <property type="entry name" value="Phox-like domain"/>
    <property type="match status" value="1"/>
</dbReference>